<reference evidence="3 4" key="1">
    <citation type="submission" date="2019-06" db="EMBL/GenBank/DDBJ databases">
        <title>A chromosome-scale genome assembly of the European perch, Perca fluviatilis.</title>
        <authorList>
            <person name="Roques C."/>
            <person name="Zahm M."/>
            <person name="Cabau C."/>
            <person name="Klopp C."/>
            <person name="Bouchez O."/>
            <person name="Donnadieu C."/>
            <person name="Kuhl H."/>
            <person name="Gislard M."/>
            <person name="Guendouz S."/>
            <person name="Journot L."/>
            <person name="Haffray P."/>
            <person name="Bestin A."/>
            <person name="Morvezen R."/>
            <person name="Feron R."/>
            <person name="Wen M."/>
            <person name="Jouanno E."/>
            <person name="Herpin A."/>
            <person name="Schartl M."/>
            <person name="Postlethwait J."/>
            <person name="Schaerlinger B."/>
            <person name="Chardard D."/>
            <person name="Lecocq T."/>
            <person name="Poncet C."/>
            <person name="Jaffrelo L."/>
            <person name="Lampietro C."/>
            <person name="Guiguen Y."/>
        </authorList>
    </citation>
    <scope>NUCLEOTIDE SEQUENCE [LARGE SCALE GENOMIC DNA]</scope>
    <source>
        <tissue evidence="3">Blood</tissue>
    </source>
</reference>
<evidence type="ECO:0000256" key="1">
    <source>
        <dbReference type="SAM" id="MobiDB-lite"/>
    </source>
</evidence>
<name>A0A6A5EZZ2_PERFL</name>
<comment type="caution">
    <text evidence="3">The sequence shown here is derived from an EMBL/GenBank/DDBJ whole genome shotgun (WGS) entry which is preliminary data.</text>
</comment>
<dbReference type="AlphaFoldDB" id="A0A6A5EZZ2"/>
<gene>
    <name evidence="3" type="ORF">PFLUV_G00134210</name>
</gene>
<keyword evidence="2" id="KW-0732">Signal</keyword>
<protein>
    <recommendedName>
        <fullName evidence="5">Secreted protein</fullName>
    </recommendedName>
</protein>
<feature type="region of interest" description="Disordered" evidence="1">
    <location>
        <begin position="33"/>
        <end position="62"/>
    </location>
</feature>
<proteinExistence type="predicted"/>
<sequence>MYKSVLLVLLCVQVFLLITSFTSTDAAALVTEDQQQQQQESPDLLAGVSVHDRERRRQRSKRRALNCRFRPGGCSVFGKIPNTPNSQLLALDKTRVETEQARLKS</sequence>
<organism evidence="3 4">
    <name type="scientific">Perca fluviatilis</name>
    <name type="common">European perch</name>
    <dbReference type="NCBI Taxonomy" id="8168"/>
    <lineage>
        <taxon>Eukaryota</taxon>
        <taxon>Metazoa</taxon>
        <taxon>Chordata</taxon>
        <taxon>Craniata</taxon>
        <taxon>Vertebrata</taxon>
        <taxon>Euteleostomi</taxon>
        <taxon>Actinopterygii</taxon>
        <taxon>Neopterygii</taxon>
        <taxon>Teleostei</taxon>
        <taxon>Neoteleostei</taxon>
        <taxon>Acanthomorphata</taxon>
        <taxon>Eupercaria</taxon>
        <taxon>Perciformes</taxon>
        <taxon>Percoidei</taxon>
        <taxon>Percidae</taxon>
        <taxon>Percinae</taxon>
        <taxon>Perca</taxon>
    </lineage>
</organism>
<keyword evidence="4" id="KW-1185">Reference proteome</keyword>
<accession>A0A6A5EZZ2</accession>
<evidence type="ECO:0000313" key="3">
    <source>
        <dbReference type="EMBL" id="KAF1383665.1"/>
    </source>
</evidence>
<evidence type="ECO:0000256" key="2">
    <source>
        <dbReference type="SAM" id="SignalP"/>
    </source>
</evidence>
<feature type="signal peptide" evidence="2">
    <location>
        <begin position="1"/>
        <end position="26"/>
    </location>
</feature>
<evidence type="ECO:0000313" key="4">
    <source>
        <dbReference type="Proteomes" id="UP000465112"/>
    </source>
</evidence>
<feature type="chain" id="PRO_5025642856" description="Secreted protein" evidence="2">
    <location>
        <begin position="27"/>
        <end position="105"/>
    </location>
</feature>
<dbReference type="EMBL" id="VHII01000011">
    <property type="protein sequence ID" value="KAF1383665.1"/>
    <property type="molecule type" value="Genomic_DNA"/>
</dbReference>
<evidence type="ECO:0008006" key="5">
    <source>
        <dbReference type="Google" id="ProtNLM"/>
    </source>
</evidence>
<dbReference type="Proteomes" id="UP000465112">
    <property type="component" value="Chromosome 11"/>
</dbReference>